<dbReference type="Proteomes" id="UP000077266">
    <property type="component" value="Unassembled WGS sequence"/>
</dbReference>
<proteinExistence type="predicted"/>
<sequence length="68" mass="7134">MPSEPNSENVDQAITVLKDTLIAPSDAATQIASLCAAQVTSSGSASETGDTPGLGDFLWFFWTAYSYS</sequence>
<dbReference type="OrthoDB" id="3350591at2759"/>
<gene>
    <name evidence="1" type="ORF">EXIGLDRAFT_770491</name>
</gene>
<accession>A0A165GPM2</accession>
<dbReference type="AlphaFoldDB" id="A0A165GPM2"/>
<protein>
    <submittedName>
        <fullName evidence="1">Uncharacterized protein</fullName>
    </submittedName>
</protein>
<evidence type="ECO:0000313" key="2">
    <source>
        <dbReference type="Proteomes" id="UP000077266"/>
    </source>
</evidence>
<dbReference type="InParanoid" id="A0A165GPM2"/>
<dbReference type="EMBL" id="KV426040">
    <property type="protein sequence ID" value="KZV90824.1"/>
    <property type="molecule type" value="Genomic_DNA"/>
</dbReference>
<evidence type="ECO:0000313" key="1">
    <source>
        <dbReference type="EMBL" id="KZV90824.1"/>
    </source>
</evidence>
<keyword evidence="2" id="KW-1185">Reference proteome</keyword>
<organism evidence="1 2">
    <name type="scientific">Exidia glandulosa HHB12029</name>
    <dbReference type="NCBI Taxonomy" id="1314781"/>
    <lineage>
        <taxon>Eukaryota</taxon>
        <taxon>Fungi</taxon>
        <taxon>Dikarya</taxon>
        <taxon>Basidiomycota</taxon>
        <taxon>Agaricomycotina</taxon>
        <taxon>Agaricomycetes</taxon>
        <taxon>Auriculariales</taxon>
        <taxon>Exidiaceae</taxon>
        <taxon>Exidia</taxon>
    </lineage>
</organism>
<reference evidence="1 2" key="1">
    <citation type="journal article" date="2016" name="Mol. Biol. Evol.">
        <title>Comparative Genomics of Early-Diverging Mushroom-Forming Fungi Provides Insights into the Origins of Lignocellulose Decay Capabilities.</title>
        <authorList>
            <person name="Nagy L.G."/>
            <person name="Riley R."/>
            <person name="Tritt A."/>
            <person name="Adam C."/>
            <person name="Daum C."/>
            <person name="Floudas D."/>
            <person name="Sun H."/>
            <person name="Yadav J.S."/>
            <person name="Pangilinan J."/>
            <person name="Larsson K.H."/>
            <person name="Matsuura K."/>
            <person name="Barry K."/>
            <person name="Labutti K."/>
            <person name="Kuo R."/>
            <person name="Ohm R.A."/>
            <person name="Bhattacharya S.S."/>
            <person name="Shirouzu T."/>
            <person name="Yoshinaga Y."/>
            <person name="Martin F.M."/>
            <person name="Grigoriev I.V."/>
            <person name="Hibbett D.S."/>
        </authorList>
    </citation>
    <scope>NUCLEOTIDE SEQUENCE [LARGE SCALE GENOMIC DNA]</scope>
    <source>
        <strain evidence="1 2">HHB12029</strain>
    </source>
</reference>
<name>A0A165GPM2_EXIGL</name>